<protein>
    <submittedName>
        <fullName evidence="2">Uncharacterized protein</fullName>
    </submittedName>
</protein>
<dbReference type="EMBL" id="KE343439">
    <property type="protein sequence ID" value="EXB29465.1"/>
    <property type="molecule type" value="Genomic_DNA"/>
</dbReference>
<gene>
    <name evidence="2" type="ORF">L484_022137</name>
</gene>
<keyword evidence="3" id="KW-1185">Reference proteome</keyword>
<sequence>MSIYLVNASLTKEQIVFDLLEMERRYNLATQGGTDTDEGSSSAASSQEDIVAKVLGQ</sequence>
<reference evidence="3" key="1">
    <citation type="submission" date="2013-01" db="EMBL/GenBank/DDBJ databases">
        <title>Draft Genome Sequence of a Mulberry Tree, Morus notabilis C.K. Schneid.</title>
        <authorList>
            <person name="He N."/>
            <person name="Zhao S."/>
        </authorList>
    </citation>
    <scope>NUCLEOTIDE SEQUENCE</scope>
</reference>
<feature type="region of interest" description="Disordered" evidence="1">
    <location>
        <begin position="30"/>
        <end position="57"/>
    </location>
</feature>
<feature type="compositionally biased region" description="Polar residues" evidence="1">
    <location>
        <begin position="30"/>
        <end position="48"/>
    </location>
</feature>
<evidence type="ECO:0000313" key="3">
    <source>
        <dbReference type="Proteomes" id="UP000030645"/>
    </source>
</evidence>
<evidence type="ECO:0000313" key="2">
    <source>
        <dbReference type="EMBL" id="EXB29465.1"/>
    </source>
</evidence>
<name>W9QDT7_9ROSA</name>
<proteinExistence type="predicted"/>
<accession>W9QDT7</accession>
<dbReference type="AlphaFoldDB" id="W9QDT7"/>
<dbReference type="Proteomes" id="UP000030645">
    <property type="component" value="Unassembled WGS sequence"/>
</dbReference>
<evidence type="ECO:0000256" key="1">
    <source>
        <dbReference type="SAM" id="MobiDB-lite"/>
    </source>
</evidence>
<organism evidence="2 3">
    <name type="scientific">Morus notabilis</name>
    <dbReference type="NCBI Taxonomy" id="981085"/>
    <lineage>
        <taxon>Eukaryota</taxon>
        <taxon>Viridiplantae</taxon>
        <taxon>Streptophyta</taxon>
        <taxon>Embryophyta</taxon>
        <taxon>Tracheophyta</taxon>
        <taxon>Spermatophyta</taxon>
        <taxon>Magnoliopsida</taxon>
        <taxon>eudicotyledons</taxon>
        <taxon>Gunneridae</taxon>
        <taxon>Pentapetalae</taxon>
        <taxon>rosids</taxon>
        <taxon>fabids</taxon>
        <taxon>Rosales</taxon>
        <taxon>Moraceae</taxon>
        <taxon>Moreae</taxon>
        <taxon>Morus</taxon>
    </lineage>
</organism>